<evidence type="ECO:0000259" key="2">
    <source>
        <dbReference type="PROSITE" id="PS50213"/>
    </source>
</evidence>
<dbReference type="SUPFAM" id="SSF82153">
    <property type="entry name" value="FAS1 domain"/>
    <property type="match status" value="2"/>
</dbReference>
<comment type="caution">
    <text evidence="3">The sequence shown here is derived from an EMBL/GenBank/DDBJ whole genome shotgun (WGS) entry which is preliminary data.</text>
</comment>
<dbReference type="Proteomes" id="UP000187406">
    <property type="component" value="Unassembled WGS sequence"/>
</dbReference>
<dbReference type="InterPro" id="IPR000782">
    <property type="entry name" value="FAS1_domain"/>
</dbReference>
<gene>
    <name evidence="3" type="ORF">CFOL_v3_14659</name>
</gene>
<dbReference type="Gene3D" id="2.30.180.10">
    <property type="entry name" value="FAS1 domain"/>
    <property type="match status" value="2"/>
</dbReference>
<dbReference type="PROSITE" id="PS50213">
    <property type="entry name" value="FAS1"/>
    <property type="match status" value="1"/>
</dbReference>
<dbReference type="PANTHER" id="PTHR33985">
    <property type="entry name" value="OS02G0491300 PROTEIN-RELATED"/>
    <property type="match status" value="1"/>
</dbReference>
<evidence type="ECO:0000313" key="3">
    <source>
        <dbReference type="EMBL" id="GAV71165.1"/>
    </source>
</evidence>
<proteinExistence type="inferred from homology"/>
<feature type="domain" description="FAS1" evidence="2">
    <location>
        <begin position="200"/>
        <end position="345"/>
    </location>
</feature>
<accession>A0A1Q3BT83</accession>
<comment type="similarity">
    <text evidence="1">Belongs to the fasciclin-like AGP family.</text>
</comment>
<dbReference type="SMART" id="SM00554">
    <property type="entry name" value="FAS1"/>
    <property type="match status" value="2"/>
</dbReference>
<dbReference type="Pfam" id="PF02469">
    <property type="entry name" value="Fasciclin"/>
    <property type="match status" value="1"/>
</dbReference>
<dbReference type="PANTHER" id="PTHR33985:SF19">
    <property type="entry name" value="FASCICLIN-LIKE ARABINOGALACTAN PROTEIN 21"/>
    <property type="match status" value="1"/>
</dbReference>
<organism evidence="3 4">
    <name type="scientific">Cephalotus follicularis</name>
    <name type="common">Albany pitcher plant</name>
    <dbReference type="NCBI Taxonomy" id="3775"/>
    <lineage>
        <taxon>Eukaryota</taxon>
        <taxon>Viridiplantae</taxon>
        <taxon>Streptophyta</taxon>
        <taxon>Embryophyta</taxon>
        <taxon>Tracheophyta</taxon>
        <taxon>Spermatophyta</taxon>
        <taxon>Magnoliopsida</taxon>
        <taxon>eudicotyledons</taxon>
        <taxon>Gunneridae</taxon>
        <taxon>Pentapetalae</taxon>
        <taxon>rosids</taxon>
        <taxon>fabids</taxon>
        <taxon>Oxalidales</taxon>
        <taxon>Cephalotaceae</taxon>
        <taxon>Cephalotus</taxon>
    </lineage>
</organism>
<dbReference type="STRING" id="3775.A0A1Q3BT83"/>
<dbReference type="AlphaFoldDB" id="A0A1Q3BT83"/>
<dbReference type="FunCoup" id="A0A1Q3BT83">
    <property type="interactions" value="7"/>
</dbReference>
<dbReference type="InterPro" id="IPR052806">
    <property type="entry name" value="Fasciclin-like_AGP"/>
</dbReference>
<sequence>MACSSSHWWQAPLFFTISVVLAFIAITTRLHSNPSNNATPQNRLITHNLSINASKALRKSGFNIIATLFHISPEIFPSSPNRTIFAIKDAAISNTTFPPWLLRDLLQYHTSPFMLSMNDLLKKTQGSCFPTLLHRKNVAVTKVDAKERLVEINHVLISHPNIFLEGNLAIHGVLGPFSSLDPQDVNQGWHYIQSPVCDSSFSVVSDIKDTKRMVEWTRIIRWLSSNGFVSFAVGLHSVLDGILEDHTELNSVTIFAPPDFAFVSSPSPLLDKIVRFHILPTRLTYIELASLPDKKLLRTLAPDQDLQITGVGKSKQGLAISGVEIVATDIFSSKSFVIHGIPRAFEIALPLTTSR</sequence>
<keyword evidence="4" id="KW-1185">Reference proteome</keyword>
<dbReference type="EMBL" id="BDDD01000882">
    <property type="protein sequence ID" value="GAV71165.1"/>
    <property type="molecule type" value="Genomic_DNA"/>
</dbReference>
<evidence type="ECO:0000256" key="1">
    <source>
        <dbReference type="ARBA" id="ARBA00007843"/>
    </source>
</evidence>
<dbReference type="InParanoid" id="A0A1Q3BT83"/>
<name>A0A1Q3BT83_CEPFO</name>
<dbReference type="InterPro" id="IPR036378">
    <property type="entry name" value="FAS1_dom_sf"/>
</dbReference>
<dbReference type="OrthoDB" id="1525874at2759"/>
<reference evidence="4" key="1">
    <citation type="submission" date="2016-04" db="EMBL/GenBank/DDBJ databases">
        <title>Cephalotus genome sequencing.</title>
        <authorList>
            <person name="Fukushima K."/>
            <person name="Hasebe M."/>
            <person name="Fang X."/>
        </authorList>
    </citation>
    <scope>NUCLEOTIDE SEQUENCE [LARGE SCALE GENOMIC DNA]</scope>
    <source>
        <strain evidence="4">cv. St1</strain>
    </source>
</reference>
<protein>
    <submittedName>
        <fullName evidence="3">Fasciclin domain-containing protein</fullName>
    </submittedName>
</protein>
<evidence type="ECO:0000313" key="4">
    <source>
        <dbReference type="Proteomes" id="UP000187406"/>
    </source>
</evidence>